<dbReference type="CDD" id="cd00170">
    <property type="entry name" value="SEC14"/>
    <property type="match status" value="1"/>
</dbReference>
<accession>A0A150H059</accession>
<dbReference type="PROSITE" id="PS50191">
    <property type="entry name" value="CRAL_TRIO"/>
    <property type="match status" value="1"/>
</dbReference>
<dbReference type="PANTHER" id="PTHR46277:SF3">
    <property type="entry name" value="BINDING PROTEIN, PUTATIVE-RELATED"/>
    <property type="match status" value="1"/>
</dbReference>
<dbReference type="InterPro" id="IPR001251">
    <property type="entry name" value="CRAL-TRIO_dom"/>
</dbReference>
<evidence type="ECO:0000313" key="3">
    <source>
        <dbReference type="Proteomes" id="UP000075714"/>
    </source>
</evidence>
<protein>
    <recommendedName>
        <fullName evidence="1">CRAL-TRIO domain-containing protein</fullName>
    </recommendedName>
</protein>
<dbReference type="Gene3D" id="3.40.525.10">
    <property type="entry name" value="CRAL-TRIO lipid binding domain"/>
    <property type="match status" value="1"/>
</dbReference>
<dbReference type="Proteomes" id="UP000075714">
    <property type="component" value="Unassembled WGS sequence"/>
</dbReference>
<feature type="domain" description="CRAL-TRIO" evidence="1">
    <location>
        <begin position="80"/>
        <end position="248"/>
    </location>
</feature>
<reference evidence="3" key="1">
    <citation type="journal article" date="2016" name="Nat. Commun.">
        <title>The Gonium pectorale genome demonstrates co-option of cell cycle regulation during the evolution of multicellularity.</title>
        <authorList>
            <person name="Hanschen E.R."/>
            <person name="Marriage T.N."/>
            <person name="Ferris P.J."/>
            <person name="Hamaji T."/>
            <person name="Toyoda A."/>
            <person name="Fujiyama A."/>
            <person name="Neme R."/>
            <person name="Noguchi H."/>
            <person name="Minakuchi Y."/>
            <person name="Suzuki M."/>
            <person name="Kawai-Toyooka H."/>
            <person name="Smith D.R."/>
            <person name="Sparks H."/>
            <person name="Anderson J."/>
            <person name="Bakaric R."/>
            <person name="Luria V."/>
            <person name="Karger A."/>
            <person name="Kirschner M.W."/>
            <person name="Durand P.M."/>
            <person name="Michod R.E."/>
            <person name="Nozaki H."/>
            <person name="Olson B.J."/>
        </authorList>
    </citation>
    <scope>NUCLEOTIDE SEQUENCE [LARGE SCALE GENOMIC DNA]</scope>
    <source>
        <strain evidence="3">NIES-2863</strain>
    </source>
</reference>
<dbReference type="PANTHER" id="PTHR46277">
    <property type="entry name" value="OS03G0850700 PROTEIN"/>
    <property type="match status" value="1"/>
</dbReference>
<keyword evidence="3" id="KW-1185">Reference proteome</keyword>
<organism evidence="2 3">
    <name type="scientific">Gonium pectorale</name>
    <name type="common">Green alga</name>
    <dbReference type="NCBI Taxonomy" id="33097"/>
    <lineage>
        <taxon>Eukaryota</taxon>
        <taxon>Viridiplantae</taxon>
        <taxon>Chlorophyta</taxon>
        <taxon>core chlorophytes</taxon>
        <taxon>Chlorophyceae</taxon>
        <taxon>CS clade</taxon>
        <taxon>Chlamydomonadales</taxon>
        <taxon>Volvocaceae</taxon>
        <taxon>Gonium</taxon>
    </lineage>
</organism>
<dbReference type="SUPFAM" id="SSF46938">
    <property type="entry name" value="CRAL/TRIO N-terminal domain"/>
    <property type="match status" value="1"/>
</dbReference>
<evidence type="ECO:0000259" key="1">
    <source>
        <dbReference type="PROSITE" id="PS50191"/>
    </source>
</evidence>
<dbReference type="OrthoDB" id="1434354at2759"/>
<dbReference type="InterPro" id="IPR036273">
    <property type="entry name" value="CRAL/TRIO_N_dom_sf"/>
</dbReference>
<dbReference type="SUPFAM" id="SSF52087">
    <property type="entry name" value="CRAL/TRIO domain"/>
    <property type="match status" value="1"/>
</dbReference>
<evidence type="ECO:0000313" key="2">
    <source>
        <dbReference type="EMBL" id="KXZ55383.1"/>
    </source>
</evidence>
<gene>
    <name evidence="2" type="ORF">GPECTOR_3g51</name>
</gene>
<dbReference type="InterPro" id="IPR036865">
    <property type="entry name" value="CRAL-TRIO_dom_sf"/>
</dbReference>
<dbReference type="SMART" id="SM00516">
    <property type="entry name" value="SEC14"/>
    <property type="match status" value="1"/>
</dbReference>
<comment type="caution">
    <text evidence="2">The sequence shown here is derived from an EMBL/GenBank/DDBJ whole genome shotgun (WGS) entry which is preliminary data.</text>
</comment>
<sequence length="319" mass="35056">MFGKSSPPVVATAAQLEELRRKCGPEADAQLRAGGEWGLDEATLRRWLVARKGDVKAAARDLTAHAAWRAKAVPRGRIYEDEIRSELEQNKVFYPGCDKQGRPLMVVVASRHAVQDPEASRRAVIYNLDCGGRMGMATPGWDGRTCSIFDLRGLKAANLDFATSRHIFDLLQNHYPERLHKVWLLGAPLIFYGLWKMLLPFIDPVTREKISFVYDKDAVADFSAAFDLDVLPPEIVPGGTGRWIRVDERMRMLLEGPQGQAVTPQGQGPVAGEAPCKVTGGSALGALTVAEMKVGIVGKEEWREQRLDESAAVPVTVVA</sequence>
<name>A0A150H059_GONPE</name>
<dbReference type="EMBL" id="LSYV01000004">
    <property type="protein sequence ID" value="KXZ55383.1"/>
    <property type="molecule type" value="Genomic_DNA"/>
</dbReference>
<dbReference type="Pfam" id="PF00650">
    <property type="entry name" value="CRAL_TRIO"/>
    <property type="match status" value="1"/>
</dbReference>
<proteinExistence type="predicted"/>
<dbReference type="AlphaFoldDB" id="A0A150H059"/>